<dbReference type="PROSITE" id="PS00187">
    <property type="entry name" value="TPP_ENZYMES"/>
    <property type="match status" value="1"/>
</dbReference>
<feature type="transmembrane region" description="Helical" evidence="11">
    <location>
        <begin position="33"/>
        <end position="58"/>
    </location>
</feature>
<evidence type="ECO:0000256" key="3">
    <source>
        <dbReference type="ARBA" id="ARBA00007812"/>
    </source>
</evidence>
<evidence type="ECO:0000256" key="6">
    <source>
        <dbReference type="ARBA" id="ARBA00023052"/>
    </source>
</evidence>
<gene>
    <name evidence="15" type="ORF">B4U80_10638</name>
</gene>
<evidence type="ECO:0000259" key="12">
    <source>
        <dbReference type="Pfam" id="PF00205"/>
    </source>
</evidence>
<feature type="domain" description="Thiamine pyrophosphate enzyme central" evidence="12">
    <location>
        <begin position="300"/>
        <end position="431"/>
    </location>
</feature>
<dbReference type="GO" id="GO:0050660">
    <property type="term" value="F:flavin adenine dinucleotide binding"/>
    <property type="evidence" value="ECO:0007669"/>
    <property type="project" value="TreeGrafter"/>
</dbReference>
<dbReference type="GO" id="GO:0005948">
    <property type="term" value="C:acetolactate synthase complex"/>
    <property type="evidence" value="ECO:0007669"/>
    <property type="project" value="TreeGrafter"/>
</dbReference>
<evidence type="ECO:0000256" key="1">
    <source>
        <dbReference type="ARBA" id="ARBA00001946"/>
    </source>
</evidence>
<dbReference type="InterPro" id="IPR045229">
    <property type="entry name" value="TPP_enz"/>
</dbReference>
<dbReference type="EMBL" id="NCKV01002600">
    <property type="protein sequence ID" value="RWS26632.1"/>
    <property type="molecule type" value="Genomic_DNA"/>
</dbReference>
<evidence type="ECO:0000313" key="15">
    <source>
        <dbReference type="EMBL" id="RWS26632.1"/>
    </source>
</evidence>
<evidence type="ECO:0000256" key="4">
    <source>
        <dbReference type="ARBA" id="ARBA00018936"/>
    </source>
</evidence>
<proteinExistence type="inferred from homology"/>
<evidence type="ECO:0000259" key="14">
    <source>
        <dbReference type="Pfam" id="PF02776"/>
    </source>
</evidence>
<dbReference type="InterPro" id="IPR011766">
    <property type="entry name" value="TPP_enzyme_TPP-bd"/>
</dbReference>
<name>A0A443SGM1_9ACAR</name>
<dbReference type="InterPro" id="IPR000399">
    <property type="entry name" value="TPP-bd_CS"/>
</dbReference>
<dbReference type="SUPFAM" id="SSF52518">
    <property type="entry name" value="Thiamin diphosphate-binding fold (THDP-binding)"/>
    <property type="match status" value="2"/>
</dbReference>
<comment type="similarity">
    <text evidence="3 10">Belongs to the TPP enzyme family.</text>
</comment>
<keyword evidence="11" id="KW-0472">Membrane</keyword>
<comment type="catalytic activity">
    <reaction evidence="8">
        <text>2-hydroxyoctadecanoyl-CoA = heptadecanal + formyl-CoA</text>
        <dbReference type="Rhea" id="RHEA:55196"/>
        <dbReference type="ChEBI" id="CHEBI:57376"/>
        <dbReference type="ChEBI" id="CHEBI:74116"/>
        <dbReference type="ChEBI" id="CHEBI:138631"/>
    </reaction>
    <physiologicalReaction direction="left-to-right" evidence="8">
        <dbReference type="Rhea" id="RHEA:55197"/>
    </physiologicalReaction>
</comment>
<evidence type="ECO:0000259" key="13">
    <source>
        <dbReference type="Pfam" id="PF02775"/>
    </source>
</evidence>
<dbReference type="GO" id="GO:0000287">
    <property type="term" value="F:magnesium ion binding"/>
    <property type="evidence" value="ECO:0007669"/>
    <property type="project" value="InterPro"/>
</dbReference>
<dbReference type="AlphaFoldDB" id="A0A443SGM1"/>
<comment type="cofactor">
    <cofactor evidence="1">
        <name>Mg(2+)</name>
        <dbReference type="ChEBI" id="CHEBI:18420"/>
    </cofactor>
</comment>
<keyword evidence="6 10" id="KW-0786">Thiamine pyrophosphate</keyword>
<dbReference type="Pfam" id="PF00205">
    <property type="entry name" value="TPP_enzyme_M"/>
    <property type="match status" value="1"/>
</dbReference>
<dbReference type="InterPro" id="IPR012000">
    <property type="entry name" value="Thiamin_PyroP_enz_cen_dom"/>
</dbReference>
<keyword evidence="5" id="KW-0479">Metal-binding</keyword>
<comment type="caution">
    <text evidence="15">The sequence shown here is derived from an EMBL/GenBank/DDBJ whole genome shotgun (WGS) entry which is preliminary data.</text>
</comment>
<dbReference type="GO" id="GO:0009097">
    <property type="term" value="P:isoleucine biosynthetic process"/>
    <property type="evidence" value="ECO:0007669"/>
    <property type="project" value="TreeGrafter"/>
</dbReference>
<evidence type="ECO:0000256" key="2">
    <source>
        <dbReference type="ARBA" id="ARBA00001964"/>
    </source>
</evidence>
<keyword evidence="11" id="KW-1133">Transmembrane helix</keyword>
<evidence type="ECO:0000256" key="8">
    <source>
        <dbReference type="ARBA" id="ARBA00048738"/>
    </source>
</evidence>
<evidence type="ECO:0000256" key="11">
    <source>
        <dbReference type="SAM" id="Phobius"/>
    </source>
</evidence>
<evidence type="ECO:0000256" key="10">
    <source>
        <dbReference type="RuleBase" id="RU362132"/>
    </source>
</evidence>
<dbReference type="Gene3D" id="3.40.50.970">
    <property type="match status" value="2"/>
</dbReference>
<dbReference type="PANTHER" id="PTHR18968:SF166">
    <property type="entry name" value="2-HYDROXYACYL-COA LYASE 2"/>
    <property type="match status" value="1"/>
</dbReference>
<dbReference type="SUPFAM" id="SSF52467">
    <property type="entry name" value="DHS-like NAD/FAD-binding domain"/>
    <property type="match status" value="1"/>
</dbReference>
<dbReference type="FunFam" id="3.40.50.970:FF:000007">
    <property type="entry name" value="Acetolactate synthase"/>
    <property type="match status" value="1"/>
</dbReference>
<accession>A0A443SGM1</accession>
<feature type="domain" description="Thiamine pyrophosphate enzyme TPP-binding" evidence="13">
    <location>
        <begin position="496"/>
        <end position="644"/>
    </location>
</feature>
<dbReference type="GO" id="GO:0009099">
    <property type="term" value="P:L-valine biosynthetic process"/>
    <property type="evidence" value="ECO:0007669"/>
    <property type="project" value="TreeGrafter"/>
</dbReference>
<protein>
    <recommendedName>
        <fullName evidence="4">2-hydroxyacyl-CoA lyase 2</fullName>
    </recommendedName>
    <alternativeName>
        <fullName evidence="7">IlvB-like protein</fullName>
    </alternativeName>
</protein>
<comment type="cofactor">
    <cofactor evidence="2">
        <name>thiamine diphosphate</name>
        <dbReference type="ChEBI" id="CHEBI:58937"/>
    </cofactor>
</comment>
<evidence type="ECO:0000256" key="7">
    <source>
        <dbReference type="ARBA" id="ARBA00030510"/>
    </source>
</evidence>
<organism evidence="15 16">
    <name type="scientific">Leptotrombidium deliense</name>
    <dbReference type="NCBI Taxonomy" id="299467"/>
    <lineage>
        <taxon>Eukaryota</taxon>
        <taxon>Metazoa</taxon>
        <taxon>Ecdysozoa</taxon>
        <taxon>Arthropoda</taxon>
        <taxon>Chelicerata</taxon>
        <taxon>Arachnida</taxon>
        <taxon>Acari</taxon>
        <taxon>Acariformes</taxon>
        <taxon>Trombidiformes</taxon>
        <taxon>Prostigmata</taxon>
        <taxon>Anystina</taxon>
        <taxon>Parasitengona</taxon>
        <taxon>Trombiculoidea</taxon>
        <taxon>Trombiculidae</taxon>
        <taxon>Leptotrombidium</taxon>
    </lineage>
</organism>
<keyword evidence="16" id="KW-1185">Reference proteome</keyword>
<dbReference type="GO" id="GO:0030976">
    <property type="term" value="F:thiamine pyrophosphate binding"/>
    <property type="evidence" value="ECO:0007669"/>
    <property type="project" value="InterPro"/>
</dbReference>
<keyword evidence="11" id="KW-0812">Transmembrane</keyword>
<dbReference type="OrthoDB" id="16262at2759"/>
<dbReference type="Gene3D" id="3.40.50.1220">
    <property type="entry name" value="TPP-binding domain"/>
    <property type="match status" value="1"/>
</dbReference>
<dbReference type="Pfam" id="PF02775">
    <property type="entry name" value="TPP_enzyme_C"/>
    <property type="match status" value="1"/>
</dbReference>
<evidence type="ECO:0000256" key="5">
    <source>
        <dbReference type="ARBA" id="ARBA00022723"/>
    </source>
</evidence>
<dbReference type="Proteomes" id="UP000288716">
    <property type="component" value="Unassembled WGS sequence"/>
</dbReference>
<evidence type="ECO:0000313" key="16">
    <source>
        <dbReference type="Proteomes" id="UP000288716"/>
    </source>
</evidence>
<dbReference type="STRING" id="299467.A0A443SGM1"/>
<dbReference type="GO" id="GO:0003984">
    <property type="term" value="F:acetolactate synthase activity"/>
    <property type="evidence" value="ECO:0007669"/>
    <property type="project" value="TreeGrafter"/>
</dbReference>
<dbReference type="InterPro" id="IPR029035">
    <property type="entry name" value="DHS-like_NAD/FAD-binding_dom"/>
</dbReference>
<dbReference type="InterPro" id="IPR012001">
    <property type="entry name" value="Thiamin_PyroP_enz_TPP-bd_dom"/>
</dbReference>
<feature type="domain" description="Thiamine pyrophosphate enzyme N-terminal TPP-binding" evidence="14">
    <location>
        <begin position="78"/>
        <end position="193"/>
    </location>
</feature>
<dbReference type="Pfam" id="PF02776">
    <property type="entry name" value="TPP_enzyme_N"/>
    <property type="match status" value="1"/>
</dbReference>
<dbReference type="CDD" id="cd02004">
    <property type="entry name" value="TPP_BZL_OCoD_HPCL"/>
    <property type="match status" value="1"/>
</dbReference>
<dbReference type="VEuPathDB" id="VectorBase:LDEU005409"/>
<evidence type="ECO:0000256" key="9">
    <source>
        <dbReference type="ARBA" id="ARBA00048767"/>
    </source>
</evidence>
<reference evidence="15 16" key="1">
    <citation type="journal article" date="2018" name="Gigascience">
        <title>Genomes of trombidid mites reveal novel predicted allergens and laterally-transferred genes associated with secondary metabolism.</title>
        <authorList>
            <person name="Dong X."/>
            <person name="Chaisiri K."/>
            <person name="Xia D."/>
            <person name="Armstrong S.D."/>
            <person name="Fang Y."/>
            <person name="Donnelly M.J."/>
            <person name="Kadowaki T."/>
            <person name="McGarry J.W."/>
            <person name="Darby A.C."/>
            <person name="Makepeace B.L."/>
        </authorList>
    </citation>
    <scope>NUCLEOTIDE SEQUENCE [LARGE SCALE GENOMIC DNA]</scope>
    <source>
        <strain evidence="15">UoL-UT</strain>
    </source>
</reference>
<dbReference type="PANTHER" id="PTHR18968">
    <property type="entry name" value="THIAMINE PYROPHOSPHATE ENZYMES"/>
    <property type="match status" value="1"/>
</dbReference>
<dbReference type="InterPro" id="IPR029061">
    <property type="entry name" value="THDP-binding"/>
</dbReference>
<sequence length="660" mass="72516">MSQTFDTAFLLEQLKDVYASLYAVEYYAWTKSILFYVMIVICSFQTFYPICMIIAMVIRQMGIFAHFFHKVDRNSLRHGGDLIASVLKAHGVEHVFTLSGGHISPILTGAEKQGIRVIDTRHEVTSVFAADAVYRLSGIPGVAVVTAGPGLTNTVTAVKNAQMAESAVVLLGGCPSTLLKGRGALQDIDQMSLFKSITKWQKTVTKVRDLIPVMREAFRQSQSGTPGPVFVELPLDVLYPYHIVQKEIVSKGSGKSLKSKILNWYLKNYMENLFAAAFDVDREVRPWPVEVPFPKKPQMQKVVELLSKAKKPLIVLGSQSTLPPVGANDLRKYIESLGIPCFLGGMSRGLLGRNSPLHMRQARGLALKEADVVILGGAVCDFRLNYGKSLSPHSKIISVNRSKEQLYKNANVFWTPTLAMQADVGQFFKELSETLGNGKLSVSQEWIKSLKDRDIEKEKKNESMALQKSESHMNPVKVLFELEQSLPNDSILVADGGDFVATASYIVRPRGPLSWLDPGAFGTLGCGAGFALGAKLVRPESDVYVIFGDGSLGYSLIEFDTFLRHKVPITAVVGNDACWTQIAREQVTMLGSPVGCNLIYSTYEKAAEGLGAKGVIVDSGDEEKLKEIFESSRQVTRQGQSVLINCLIGKTKFREGSISV</sequence>
<dbReference type="CDD" id="cd07035">
    <property type="entry name" value="TPP_PYR_POX_like"/>
    <property type="match status" value="1"/>
</dbReference>
<comment type="catalytic activity">
    <reaction evidence="9">
        <text>(2R)-hydroxyhexadecanoyl-CoA = pentadecanal + formyl-CoA</text>
        <dbReference type="Rhea" id="RHEA:55212"/>
        <dbReference type="ChEBI" id="CHEBI:17302"/>
        <dbReference type="ChEBI" id="CHEBI:57376"/>
        <dbReference type="ChEBI" id="CHEBI:138654"/>
    </reaction>
    <physiologicalReaction direction="left-to-right" evidence="9">
        <dbReference type="Rhea" id="RHEA:55213"/>
    </physiologicalReaction>
</comment>